<feature type="signal peptide" evidence="1">
    <location>
        <begin position="1"/>
        <end position="19"/>
    </location>
</feature>
<dbReference type="KEGG" id="elut:CKA38_10845"/>
<dbReference type="OrthoDB" id="1495245at2"/>
<evidence type="ECO:0000313" key="2">
    <source>
        <dbReference type="EMBL" id="AWI09681.1"/>
    </source>
</evidence>
<sequence length="153" mass="17349">MKKILLLALLAFVPLLARAQSSAPYTDGPVWEMTLVRTKHGMADEYLRSITKTFWAVMEEAKKQGIIMDFKVFYGLASSPSDYDVILLTQTKDMAYRDKARELLDPIVIKLEGNTAKQRETTSVRLDMRDVLGYKLMREIYLDGGPAAKKGKK</sequence>
<dbReference type="EMBL" id="CP023004">
    <property type="protein sequence ID" value="AWI09681.1"/>
    <property type="molecule type" value="Genomic_DNA"/>
</dbReference>
<dbReference type="Proteomes" id="UP000244896">
    <property type="component" value="Chromosome"/>
</dbReference>
<dbReference type="AlphaFoldDB" id="A0A2U8E4A8"/>
<accession>A0A2U8E4A8</accession>
<keyword evidence="1" id="KW-0732">Signal</keyword>
<name>A0A2U8E4A8_9BACT</name>
<keyword evidence="3" id="KW-1185">Reference proteome</keyword>
<reference evidence="2 3" key="1">
    <citation type="journal article" date="2018" name="Syst. Appl. Microbiol.">
        <title>Ereboglobus luteus gen. nov. sp. nov. from cockroach guts, and new insights into the oxygen relationship of the genera Opitutus and Didymococcus (Verrucomicrobia: Opitutaceae).</title>
        <authorList>
            <person name="Tegtmeier D."/>
            <person name="Belitz A."/>
            <person name="Radek R."/>
            <person name="Heimerl T."/>
            <person name="Brune A."/>
        </authorList>
    </citation>
    <scope>NUCLEOTIDE SEQUENCE [LARGE SCALE GENOMIC DNA]</scope>
    <source>
        <strain evidence="2 3">Ho45</strain>
    </source>
</reference>
<feature type="chain" id="PRO_5016058034" evidence="1">
    <location>
        <begin position="20"/>
        <end position="153"/>
    </location>
</feature>
<gene>
    <name evidence="2" type="ORF">CKA38_10845</name>
</gene>
<proteinExistence type="predicted"/>
<evidence type="ECO:0000313" key="3">
    <source>
        <dbReference type="Proteomes" id="UP000244896"/>
    </source>
</evidence>
<protein>
    <submittedName>
        <fullName evidence="2">Uncharacterized protein</fullName>
    </submittedName>
</protein>
<dbReference type="RefSeq" id="WP_108825494.1">
    <property type="nucleotide sequence ID" value="NZ_CP023004.1"/>
</dbReference>
<organism evidence="2 3">
    <name type="scientific">Ereboglobus luteus</name>
    <dbReference type="NCBI Taxonomy" id="1796921"/>
    <lineage>
        <taxon>Bacteria</taxon>
        <taxon>Pseudomonadati</taxon>
        <taxon>Verrucomicrobiota</taxon>
        <taxon>Opitutia</taxon>
        <taxon>Opitutales</taxon>
        <taxon>Opitutaceae</taxon>
        <taxon>Ereboglobus</taxon>
    </lineage>
</organism>
<evidence type="ECO:0000256" key="1">
    <source>
        <dbReference type="SAM" id="SignalP"/>
    </source>
</evidence>